<feature type="compositionally biased region" description="Low complexity" evidence="1">
    <location>
        <begin position="203"/>
        <end position="212"/>
    </location>
</feature>
<proteinExistence type="predicted"/>
<accession>A0AAT9LAJ8</accession>
<feature type="compositionally biased region" description="Basic and acidic residues" evidence="1">
    <location>
        <begin position="247"/>
        <end position="259"/>
    </location>
</feature>
<name>A0AAT9LAJ8_9FIRM</name>
<evidence type="ECO:0000313" key="2">
    <source>
        <dbReference type="EMBL" id="QUL98091.1"/>
    </source>
</evidence>
<reference evidence="2" key="2">
    <citation type="journal article" date="2023" name="Biology">
        <title>Prokaryotic Life Associated with Coal-Fire Gas Vents Revealed by Metagenomics.</title>
        <authorList>
            <person name="Kadnikov V.V."/>
            <person name="Mardanov A.V."/>
            <person name="Beletsky A.V."/>
            <person name="Karnachuk O.V."/>
            <person name="Ravin N.V."/>
        </authorList>
    </citation>
    <scope>NUCLEOTIDE SEQUENCE</scope>
    <source>
        <strain evidence="2">Bu02</strain>
    </source>
</reference>
<sequence length="309" mass="32424">MAGAESMGSTNPLAEIARSLLLEDQSQTPMKMREKAGILALLNLLGIVDAFYGAESSAGEVSPSLSQNTAPSAGEEEPGTRPVPSTIANIVSALSGMTPGLEPSQSAFKEDEVASVLSAVTRLVGQREGGLDPNVVAALLKVMSSMSRAKSSRPGRNTSAQKQGQKEEPGAITECPSSPDAPSPGETDEPSGEHAKDPESKSVSEASGSKSELQASLGIDPKLLTVLFNFLAGLDLSKQKTPPKQELVSKPRTDAEPKQDTSITVSPDGKTIITESRAARPKPEPRSYHKPGLGIRKGWVKETSLFSRP</sequence>
<dbReference type="KEGG" id="fcz:IMF26_08535"/>
<reference evidence="2" key="1">
    <citation type="submission" date="2020-10" db="EMBL/GenBank/DDBJ databases">
        <authorList>
            <person name="Kadnikov V."/>
            <person name="Beletsky A.V."/>
            <person name="Mardanov A.V."/>
            <person name="Karnachuk O.V."/>
            <person name="Ravin N.V."/>
        </authorList>
    </citation>
    <scope>NUCLEOTIDE SEQUENCE</scope>
    <source>
        <strain evidence="2">Bu02</strain>
    </source>
</reference>
<organism evidence="2">
    <name type="scientific">Candidatus Fermentithermobacillus carboniphilus</name>
    <dbReference type="NCBI Taxonomy" id="3085328"/>
    <lineage>
        <taxon>Bacteria</taxon>
        <taxon>Bacillati</taxon>
        <taxon>Bacillota</taxon>
        <taxon>Candidatus Fermentithermobacillia</taxon>
        <taxon>Candidatus Fermentithermobacillales</taxon>
        <taxon>Candidatus Fermentithermobacillaceae</taxon>
        <taxon>Candidatus Fermentithermobacillus</taxon>
    </lineage>
</organism>
<feature type="region of interest" description="Disordered" evidence="1">
    <location>
        <begin position="235"/>
        <end position="294"/>
    </location>
</feature>
<dbReference type="AlphaFoldDB" id="A0AAT9LAJ8"/>
<feature type="region of interest" description="Disordered" evidence="1">
    <location>
        <begin position="146"/>
        <end position="213"/>
    </location>
</feature>
<gene>
    <name evidence="2" type="ORF">IMF26_08535</name>
</gene>
<feature type="compositionally biased region" description="Basic and acidic residues" evidence="1">
    <location>
        <begin position="191"/>
        <end position="202"/>
    </location>
</feature>
<feature type="compositionally biased region" description="Basic and acidic residues" evidence="1">
    <location>
        <begin position="277"/>
        <end position="287"/>
    </location>
</feature>
<protein>
    <submittedName>
        <fullName evidence="2">Uncharacterized protein</fullName>
    </submittedName>
</protein>
<feature type="region of interest" description="Disordered" evidence="1">
    <location>
        <begin position="58"/>
        <end position="84"/>
    </location>
</feature>
<evidence type="ECO:0000256" key="1">
    <source>
        <dbReference type="SAM" id="MobiDB-lite"/>
    </source>
</evidence>
<dbReference type="EMBL" id="CP062796">
    <property type="protein sequence ID" value="QUL98091.1"/>
    <property type="molecule type" value="Genomic_DNA"/>
</dbReference>
<feature type="compositionally biased region" description="Polar residues" evidence="1">
    <location>
        <begin position="146"/>
        <end position="163"/>
    </location>
</feature>